<feature type="region of interest" description="Disordered" evidence="3">
    <location>
        <begin position="343"/>
        <end position="431"/>
    </location>
</feature>
<evidence type="ECO:0000313" key="7">
    <source>
        <dbReference type="EMBL" id="GLC56687.1"/>
    </source>
</evidence>
<dbReference type="OrthoDB" id="541621at2759"/>
<feature type="domain" description="C2" evidence="5">
    <location>
        <begin position="64"/>
        <end position="190"/>
    </location>
</feature>
<dbReference type="InterPro" id="IPR044511">
    <property type="entry name" value="At1g03370/At5g50170-like"/>
</dbReference>
<evidence type="ECO:0000313" key="8">
    <source>
        <dbReference type="Proteomes" id="UP001165080"/>
    </source>
</evidence>
<reference evidence="7 8" key="1">
    <citation type="journal article" date="2023" name="Commun. Biol.">
        <title>Reorganization of the ancestral sex-determining regions during the evolution of trioecy in Pleodorina starrii.</title>
        <authorList>
            <person name="Takahashi K."/>
            <person name="Suzuki S."/>
            <person name="Kawai-Toyooka H."/>
            <person name="Yamamoto K."/>
            <person name="Hamaji T."/>
            <person name="Ootsuki R."/>
            <person name="Yamaguchi H."/>
            <person name="Kawachi M."/>
            <person name="Higashiyama T."/>
            <person name="Nozaki H."/>
        </authorList>
    </citation>
    <scope>NUCLEOTIDE SEQUENCE [LARGE SCALE GENOMIC DNA]</scope>
    <source>
        <strain evidence="7 8">NIES-4479</strain>
    </source>
</reference>
<comment type="subcellular location">
    <subcellularLocation>
        <location evidence="1">Membrane</location>
    </subcellularLocation>
</comment>
<organism evidence="7 8">
    <name type="scientific">Pleodorina starrii</name>
    <dbReference type="NCBI Taxonomy" id="330485"/>
    <lineage>
        <taxon>Eukaryota</taxon>
        <taxon>Viridiplantae</taxon>
        <taxon>Chlorophyta</taxon>
        <taxon>core chlorophytes</taxon>
        <taxon>Chlorophyceae</taxon>
        <taxon>CS clade</taxon>
        <taxon>Chlamydomonadales</taxon>
        <taxon>Volvocaceae</taxon>
        <taxon>Pleodorina</taxon>
    </lineage>
</organism>
<dbReference type="Gene3D" id="2.60.40.150">
    <property type="entry name" value="C2 domain"/>
    <property type="match status" value="1"/>
</dbReference>
<sequence>MPKHFLARIRAHAADIGQQSIDFFTQDTNATGDKQLTADEQKSPDNSTQNGRDLNGPASMLQRATALPRANTFSQWIGEDFFLCISVKEAIDLSPAVAMPLATCDSFVRVALGRPGALPLEEAETRVISRNCHPMWEECLPFPLDHVTEDTCILMRVLDKDIGHFNSFLGSMSLPLKEALDAIRKVDHEKIYRLPLLDRQGCNRKRGELVFGVAVVAKQEYKEMRGFISSIQDPDTVHDSLRDYCLHLKLHCLKELSGISTNMLAALVVEVSVCSYVVRKSLSGQLVGGELDPEGAELVVPLGPAFQDGDILKGKNRAQFGEVKVEVLSGRTRLAKTQVPIWDVPVRPNSNGSATPAAPGSPEGSDSEGEEAQREGHERRRNLTSTFTAQGDPLSTAPSVPTRSPAKSQVSTAGRPRATSPETSTRGGAGDAGMARAIETAAVAAAAAAATAAVAARRGSDFGGVPPGAKPGKDDPPAGGSGARPPWDGKRYSRRMERLDRCLNRSPVAVISMQLVKAEPGAQYDGGSLAANNNGNGNLATTSVGPLGGPAAAGGGGDGGDVFAGADVDAPSEALAVPPFPGGELVADFVVAGLGPLGLLKALFAEGSELAARVWNAEKVTDMKSEPWGPDPEGKALSVRNLSYMKPSPVGMVPVTSQQKVMVRQPGGFVVHQYATPSVPPVGQCVRVFAQVVGQHVGPNRTRFTVWIKLEWFKTGMMISALKGKVESATPKDTRKFYETLKQQLAVNHTIEEPGAAAGGGGAAGAGAAAAAVTAAASDGTAVTAAAASGGGAGGLLHHSPGGGFASLHIALLVLGGALLLTLLMLVSALVRVRGELGRGMRAVEGLSGEVEAVARALEALALRLPAAAAGEQ</sequence>
<evidence type="ECO:0000256" key="4">
    <source>
        <dbReference type="SAM" id="Phobius"/>
    </source>
</evidence>
<dbReference type="GO" id="GO:0016020">
    <property type="term" value="C:membrane"/>
    <property type="evidence" value="ECO:0007669"/>
    <property type="project" value="UniProtKB-SubCell"/>
</dbReference>
<evidence type="ECO:0000259" key="6">
    <source>
        <dbReference type="PROSITE" id="PS51778"/>
    </source>
</evidence>
<dbReference type="CDD" id="cd00030">
    <property type="entry name" value="C2"/>
    <property type="match status" value="1"/>
</dbReference>
<dbReference type="PANTHER" id="PTHR46296">
    <property type="entry name" value="BNAA05G37250D PROTEIN"/>
    <property type="match status" value="1"/>
</dbReference>
<name>A0A9W6BR27_9CHLO</name>
<accession>A0A9W6BR27</accession>
<feature type="transmembrane region" description="Helical" evidence="4">
    <location>
        <begin position="808"/>
        <end position="831"/>
    </location>
</feature>
<evidence type="ECO:0000259" key="5">
    <source>
        <dbReference type="PROSITE" id="PS50004"/>
    </source>
</evidence>
<dbReference type="InterPro" id="IPR035892">
    <property type="entry name" value="C2_domain_sf"/>
</dbReference>
<keyword evidence="4" id="KW-1133">Transmembrane helix</keyword>
<feature type="compositionally biased region" description="Polar residues" evidence="3">
    <location>
        <begin position="396"/>
        <end position="412"/>
    </location>
</feature>
<evidence type="ECO:0008006" key="9">
    <source>
        <dbReference type="Google" id="ProtNLM"/>
    </source>
</evidence>
<evidence type="ECO:0000256" key="3">
    <source>
        <dbReference type="SAM" id="MobiDB-lite"/>
    </source>
</evidence>
<proteinExistence type="predicted"/>
<keyword evidence="8" id="KW-1185">Reference proteome</keyword>
<dbReference type="PROSITE" id="PS50004">
    <property type="entry name" value="C2"/>
    <property type="match status" value="1"/>
</dbReference>
<keyword evidence="4" id="KW-0812">Transmembrane</keyword>
<comment type="caution">
    <text evidence="7">The sequence shown here is derived from an EMBL/GenBank/DDBJ whole genome shotgun (WGS) entry which is preliminary data.</text>
</comment>
<feature type="domain" description="VASt" evidence="6">
    <location>
        <begin position="582"/>
        <end position="742"/>
    </location>
</feature>
<dbReference type="Pfam" id="PF00168">
    <property type="entry name" value="C2"/>
    <property type="match status" value="1"/>
</dbReference>
<dbReference type="Proteomes" id="UP001165080">
    <property type="component" value="Unassembled WGS sequence"/>
</dbReference>
<dbReference type="Pfam" id="PF16016">
    <property type="entry name" value="VASt"/>
    <property type="match status" value="1"/>
</dbReference>
<evidence type="ECO:0000256" key="2">
    <source>
        <dbReference type="ARBA" id="ARBA00023136"/>
    </source>
</evidence>
<dbReference type="SUPFAM" id="SSF49562">
    <property type="entry name" value="C2 domain (Calcium/lipid-binding domain, CaLB)"/>
    <property type="match status" value="1"/>
</dbReference>
<gene>
    <name evidence="7" type="primary">PLEST007404</name>
    <name evidence="7" type="ORF">PLESTB_001134800</name>
</gene>
<feature type="region of interest" description="Disordered" evidence="3">
    <location>
        <begin position="462"/>
        <end position="492"/>
    </location>
</feature>
<keyword evidence="2 4" id="KW-0472">Membrane</keyword>
<protein>
    <recommendedName>
        <fullName evidence="9">C2 domain-containing protein</fullName>
    </recommendedName>
</protein>
<dbReference type="InterPro" id="IPR000008">
    <property type="entry name" value="C2_dom"/>
</dbReference>
<evidence type="ECO:0000256" key="1">
    <source>
        <dbReference type="ARBA" id="ARBA00004370"/>
    </source>
</evidence>
<dbReference type="PANTHER" id="PTHR46296:SF8">
    <property type="entry name" value="OS06G0297800 PROTEIN"/>
    <property type="match status" value="1"/>
</dbReference>
<dbReference type="PROSITE" id="PS51778">
    <property type="entry name" value="VAST"/>
    <property type="match status" value="1"/>
</dbReference>
<dbReference type="AlphaFoldDB" id="A0A9W6BR27"/>
<dbReference type="InterPro" id="IPR031968">
    <property type="entry name" value="VASt"/>
</dbReference>
<dbReference type="SMART" id="SM00239">
    <property type="entry name" value="C2"/>
    <property type="match status" value="1"/>
</dbReference>
<feature type="region of interest" description="Disordered" evidence="3">
    <location>
        <begin position="36"/>
        <end position="57"/>
    </location>
</feature>
<dbReference type="EMBL" id="BRXU01000016">
    <property type="protein sequence ID" value="GLC56687.1"/>
    <property type="molecule type" value="Genomic_DNA"/>
</dbReference>